<dbReference type="AlphaFoldDB" id="A0A1L7XN64"/>
<dbReference type="STRING" id="576137.A0A1L7XN64"/>
<dbReference type="InterPro" id="IPR050869">
    <property type="entry name" value="H3K4_H4K5_MeTrfase"/>
</dbReference>
<accession>A0A1L7XN64</accession>
<proteinExistence type="predicted"/>
<feature type="domain" description="SET" evidence="1">
    <location>
        <begin position="235"/>
        <end position="504"/>
    </location>
</feature>
<dbReference type="Pfam" id="PF00856">
    <property type="entry name" value="SET"/>
    <property type="match status" value="1"/>
</dbReference>
<dbReference type="SUPFAM" id="SSF82199">
    <property type="entry name" value="SET domain"/>
    <property type="match status" value="1"/>
</dbReference>
<keyword evidence="3" id="KW-1185">Reference proteome</keyword>
<protein>
    <recommendedName>
        <fullName evidence="1">SET domain-containing protein</fullName>
    </recommendedName>
</protein>
<sequence>MDREWRLDTYKETVTWVGIYQAPNRDDLLHFSSQAQALTKRIIGSPYCVTHWSARAHLLQRLRYPELSVGDAYKVRLLLEAVKARSDLGDKVILAHREFLRTNQTELRDIAIQESLDIDNLRAGILDLLDLKSWICLVEGLFYAHATADSLDVCREGLNIYPNDPGLLWWREVIEEHLDLKRKSIPPTGEASRDSTIRNGGVYMRQYPWMSVDELRRSDSLVEKLKNEFVEASKGKCTVDRTRLSDHDRSAEDLGVFATQDIPADDVVLIDVTSIGVSNDPNSCPTCSINLQDRPPDIQCIFPAEPRSLPCCNERYCSSICATLALQTFHPPICGTDLSFLPPIRDPDTSRPPSDYWCNSWPLLSRLLLRCIAFAVHTDTHPLYTTLLSRFKASYTGDHRLVFNFSNIVDAFKILQNLNIDIFADLRFDTWVLHTIQCRIANNKSGIDTIDGYEFVHVNPLYCFLNHDCEPNSLQLPQMDTCSIEFIVAKRDIKKGEQIFTSYLSQEGLDLPWEARQEELFRWIRGDCGCERCMKEAPKGQLATL</sequence>
<evidence type="ECO:0000313" key="3">
    <source>
        <dbReference type="Proteomes" id="UP000184330"/>
    </source>
</evidence>
<dbReference type="InterPro" id="IPR046341">
    <property type="entry name" value="SET_dom_sf"/>
</dbReference>
<name>A0A1L7XN64_9HELO</name>
<evidence type="ECO:0000259" key="1">
    <source>
        <dbReference type="PROSITE" id="PS50280"/>
    </source>
</evidence>
<dbReference type="PANTHER" id="PTHR12197">
    <property type="entry name" value="HISTONE-LYSINE N-METHYLTRANSFERASE SMYD"/>
    <property type="match status" value="1"/>
</dbReference>
<reference evidence="2 3" key="1">
    <citation type="submission" date="2016-03" db="EMBL/GenBank/DDBJ databases">
        <authorList>
            <person name="Ploux O."/>
        </authorList>
    </citation>
    <scope>NUCLEOTIDE SEQUENCE [LARGE SCALE GENOMIC DNA]</scope>
    <source>
        <strain evidence="2 3">UAMH 11012</strain>
    </source>
</reference>
<dbReference type="OrthoDB" id="438641at2759"/>
<dbReference type="Proteomes" id="UP000184330">
    <property type="component" value="Unassembled WGS sequence"/>
</dbReference>
<evidence type="ECO:0000313" key="2">
    <source>
        <dbReference type="EMBL" id="CZR66473.1"/>
    </source>
</evidence>
<dbReference type="Gene3D" id="2.170.270.10">
    <property type="entry name" value="SET domain"/>
    <property type="match status" value="1"/>
</dbReference>
<dbReference type="InterPro" id="IPR001214">
    <property type="entry name" value="SET_dom"/>
</dbReference>
<dbReference type="GO" id="GO:0005634">
    <property type="term" value="C:nucleus"/>
    <property type="evidence" value="ECO:0007669"/>
    <property type="project" value="TreeGrafter"/>
</dbReference>
<dbReference type="Gene3D" id="1.10.220.160">
    <property type="match status" value="1"/>
</dbReference>
<dbReference type="PANTHER" id="PTHR12197:SF251">
    <property type="entry name" value="EG:BACR7C10.4 PROTEIN"/>
    <property type="match status" value="1"/>
</dbReference>
<dbReference type="EMBL" id="FJOG01000037">
    <property type="protein sequence ID" value="CZR66473.1"/>
    <property type="molecule type" value="Genomic_DNA"/>
</dbReference>
<dbReference type="Gene3D" id="6.10.140.2220">
    <property type="match status" value="1"/>
</dbReference>
<organism evidence="2 3">
    <name type="scientific">Phialocephala subalpina</name>
    <dbReference type="NCBI Taxonomy" id="576137"/>
    <lineage>
        <taxon>Eukaryota</taxon>
        <taxon>Fungi</taxon>
        <taxon>Dikarya</taxon>
        <taxon>Ascomycota</taxon>
        <taxon>Pezizomycotina</taxon>
        <taxon>Leotiomycetes</taxon>
        <taxon>Helotiales</taxon>
        <taxon>Mollisiaceae</taxon>
        <taxon>Phialocephala</taxon>
        <taxon>Phialocephala fortinii species complex</taxon>
    </lineage>
</organism>
<dbReference type="CDD" id="cd20071">
    <property type="entry name" value="SET_SMYD"/>
    <property type="match status" value="1"/>
</dbReference>
<gene>
    <name evidence="2" type="ORF">PAC_16374</name>
</gene>
<dbReference type="PROSITE" id="PS50280">
    <property type="entry name" value="SET"/>
    <property type="match status" value="1"/>
</dbReference>